<dbReference type="Gene3D" id="3.10.129.10">
    <property type="entry name" value="Hotdog Thioesterase"/>
    <property type="match status" value="1"/>
</dbReference>
<evidence type="ECO:0000256" key="2">
    <source>
        <dbReference type="ARBA" id="ARBA00022801"/>
    </source>
</evidence>
<dbReference type="PANTHER" id="PTHR31793:SF37">
    <property type="entry name" value="ACYL-COA THIOESTER HYDROLASE YBGC"/>
    <property type="match status" value="1"/>
</dbReference>
<dbReference type="AlphaFoldDB" id="A0A3B0T4A2"/>
<accession>A0A3B0T4A2</accession>
<organism evidence="3">
    <name type="scientific">hydrothermal vent metagenome</name>
    <dbReference type="NCBI Taxonomy" id="652676"/>
    <lineage>
        <taxon>unclassified sequences</taxon>
        <taxon>metagenomes</taxon>
        <taxon>ecological metagenomes</taxon>
    </lineage>
</organism>
<dbReference type="FunFam" id="3.10.129.10:FF:000004">
    <property type="entry name" value="Tol-pal system-associated acyl-CoA thioesterase"/>
    <property type="match status" value="1"/>
</dbReference>
<dbReference type="CDD" id="cd00586">
    <property type="entry name" value="4HBT"/>
    <property type="match status" value="1"/>
</dbReference>
<dbReference type="Pfam" id="PF13279">
    <property type="entry name" value="4HBT_2"/>
    <property type="match status" value="1"/>
</dbReference>
<dbReference type="InterPro" id="IPR006684">
    <property type="entry name" value="YbgC/YbaW"/>
</dbReference>
<evidence type="ECO:0000313" key="3">
    <source>
        <dbReference type="EMBL" id="VAW13581.1"/>
    </source>
</evidence>
<dbReference type="InterPro" id="IPR029069">
    <property type="entry name" value="HotDog_dom_sf"/>
</dbReference>
<keyword evidence="2" id="KW-0378">Hydrolase</keyword>
<name>A0A3B0T4A2_9ZZZZ</name>
<evidence type="ECO:0000256" key="1">
    <source>
        <dbReference type="ARBA" id="ARBA00005953"/>
    </source>
</evidence>
<reference evidence="3" key="1">
    <citation type="submission" date="2018-06" db="EMBL/GenBank/DDBJ databases">
        <authorList>
            <person name="Zhirakovskaya E."/>
        </authorList>
    </citation>
    <scope>NUCLEOTIDE SEQUENCE</scope>
</reference>
<dbReference type="PANTHER" id="PTHR31793">
    <property type="entry name" value="4-HYDROXYBENZOYL-COA THIOESTERASE FAMILY MEMBER"/>
    <property type="match status" value="1"/>
</dbReference>
<sequence length="158" mass="17750">MAEDSEPLMAWPDIAGRLEGQVHVLPVRVYYEDTDFSGVVYHAGYFRFCERGRSDFLRLSGIDHHELHNAAKGAEKLAFAVTRIEADFVGAARIDDLLEVRTRYSALTAARILIEQEVFRLDEALFRAHVTVVLLNQAGRPRRIGGILAKRLGGFLPD</sequence>
<dbReference type="GO" id="GO:0047617">
    <property type="term" value="F:fatty acyl-CoA hydrolase activity"/>
    <property type="evidence" value="ECO:0007669"/>
    <property type="project" value="TreeGrafter"/>
</dbReference>
<dbReference type="PROSITE" id="PS01328">
    <property type="entry name" value="4HBCOA_THIOESTERASE"/>
    <property type="match status" value="1"/>
</dbReference>
<proteinExistence type="inferred from homology"/>
<dbReference type="NCBIfam" id="TIGR00051">
    <property type="entry name" value="YbgC/FadM family acyl-CoA thioesterase"/>
    <property type="match status" value="1"/>
</dbReference>
<dbReference type="InterPro" id="IPR050563">
    <property type="entry name" value="4-hydroxybenzoyl-CoA_TE"/>
</dbReference>
<comment type="similarity">
    <text evidence="1">Belongs to the 4-hydroxybenzoyl-CoA thioesterase family.</text>
</comment>
<dbReference type="EMBL" id="UOEM01000062">
    <property type="protein sequence ID" value="VAW13581.1"/>
    <property type="molecule type" value="Genomic_DNA"/>
</dbReference>
<gene>
    <name evidence="3" type="ORF">MNBD_ALPHA09-1756</name>
</gene>
<protein>
    <submittedName>
        <fullName evidence="3">Tol-Pal system-associated acyl-CoA thioesterase</fullName>
    </submittedName>
</protein>
<dbReference type="PIRSF" id="PIRSF003230">
    <property type="entry name" value="YbgC"/>
    <property type="match status" value="1"/>
</dbReference>
<dbReference type="InterPro" id="IPR008272">
    <property type="entry name" value="HB-CoA_thioesterase_AS"/>
</dbReference>
<dbReference type="SUPFAM" id="SSF54637">
    <property type="entry name" value="Thioesterase/thiol ester dehydrase-isomerase"/>
    <property type="match status" value="1"/>
</dbReference>